<feature type="region of interest" description="Disordered" evidence="1">
    <location>
        <begin position="147"/>
        <end position="177"/>
    </location>
</feature>
<dbReference type="AlphaFoldDB" id="A0AAN7RYX7"/>
<feature type="compositionally biased region" description="Basic and acidic residues" evidence="1">
    <location>
        <begin position="151"/>
        <end position="177"/>
    </location>
</feature>
<dbReference type="EMBL" id="JAUNZN010000002">
    <property type="protein sequence ID" value="KAK4826024.1"/>
    <property type="molecule type" value="Genomic_DNA"/>
</dbReference>
<evidence type="ECO:0000313" key="2">
    <source>
        <dbReference type="EMBL" id="KAK4826024.1"/>
    </source>
</evidence>
<sequence length="177" mass="19928">MLHGTLGFFLLDQGEDMRKWDDAPTVNLEARVRELRVKRAVKKGPPKKAVSLVAVETQEGNQQSARHRRTEITSLDPGEGTSGLAPKGSDSEYSVQGQKQRVPAFGQEEERDERRDMDRLEEGAHMNPMKFNKAKCKALHLGWGNPQVQYRRGDEGIESSPVEKDLGMLVDEKLDMN</sequence>
<feature type="region of interest" description="Disordered" evidence="1">
    <location>
        <begin position="55"/>
        <end position="116"/>
    </location>
</feature>
<comment type="caution">
    <text evidence="2">The sequence shown here is derived from an EMBL/GenBank/DDBJ whole genome shotgun (WGS) entry which is preliminary data.</text>
</comment>
<keyword evidence="3" id="KW-1185">Reference proteome</keyword>
<dbReference type="PANTHER" id="PTHR33332">
    <property type="entry name" value="REVERSE TRANSCRIPTASE DOMAIN-CONTAINING PROTEIN"/>
    <property type="match status" value="1"/>
</dbReference>
<reference evidence="2 3" key="1">
    <citation type="journal article" date="2023" name="J. Hered.">
        <title>Chromosome-level genome of the wood stork (Mycteria americana) provides insight into avian chromosome evolution.</title>
        <authorList>
            <person name="Flamio R. Jr."/>
            <person name="Ramstad K.M."/>
        </authorList>
    </citation>
    <scope>NUCLEOTIDE SEQUENCE [LARGE SCALE GENOMIC DNA]</scope>
    <source>
        <strain evidence="2">JAX WOST 10</strain>
    </source>
</reference>
<gene>
    <name evidence="2" type="ORF">QYF61_003845</name>
</gene>
<dbReference type="Proteomes" id="UP001333110">
    <property type="component" value="Unassembled WGS sequence"/>
</dbReference>
<protein>
    <submittedName>
        <fullName evidence="2">Uncharacterized protein</fullName>
    </submittedName>
</protein>
<organism evidence="2 3">
    <name type="scientific">Mycteria americana</name>
    <name type="common">Wood stork</name>
    <dbReference type="NCBI Taxonomy" id="33587"/>
    <lineage>
        <taxon>Eukaryota</taxon>
        <taxon>Metazoa</taxon>
        <taxon>Chordata</taxon>
        <taxon>Craniata</taxon>
        <taxon>Vertebrata</taxon>
        <taxon>Euteleostomi</taxon>
        <taxon>Archelosauria</taxon>
        <taxon>Archosauria</taxon>
        <taxon>Dinosauria</taxon>
        <taxon>Saurischia</taxon>
        <taxon>Theropoda</taxon>
        <taxon>Coelurosauria</taxon>
        <taxon>Aves</taxon>
        <taxon>Neognathae</taxon>
        <taxon>Neoaves</taxon>
        <taxon>Aequornithes</taxon>
        <taxon>Ciconiiformes</taxon>
        <taxon>Ciconiidae</taxon>
        <taxon>Mycteria</taxon>
    </lineage>
</organism>
<evidence type="ECO:0000313" key="3">
    <source>
        <dbReference type="Proteomes" id="UP001333110"/>
    </source>
</evidence>
<accession>A0AAN7RYX7</accession>
<proteinExistence type="predicted"/>
<evidence type="ECO:0000256" key="1">
    <source>
        <dbReference type="SAM" id="MobiDB-lite"/>
    </source>
</evidence>
<name>A0AAN7RYX7_MYCAM</name>